<proteinExistence type="predicted"/>
<dbReference type="EMBL" id="CP048617">
    <property type="protein sequence ID" value="QIB26278.1"/>
    <property type="molecule type" value="Genomic_DNA"/>
</dbReference>
<evidence type="ECO:0000313" key="2">
    <source>
        <dbReference type="Proteomes" id="UP000464452"/>
    </source>
</evidence>
<dbReference type="Proteomes" id="UP000464452">
    <property type="component" value="Chromosome"/>
</dbReference>
<name>A0A6P1YBQ6_9FIRM</name>
<dbReference type="AlphaFoldDB" id="A0A6P1YBQ6"/>
<protein>
    <submittedName>
        <fullName evidence="1">Uncharacterized protein</fullName>
    </submittedName>
</protein>
<dbReference type="RefSeq" id="WP_163234398.1">
    <property type="nucleotide sequence ID" value="NZ_CP048617.1"/>
</dbReference>
<reference evidence="1 2" key="1">
    <citation type="submission" date="2020-02" db="EMBL/GenBank/DDBJ databases">
        <title>Thermophilic hydrogen producing bacteria, Caloranaerobacter azorensis.</title>
        <authorList>
            <person name="Baek K."/>
        </authorList>
    </citation>
    <scope>NUCLEOTIDE SEQUENCE [LARGE SCALE GENOMIC DNA]</scope>
    <source>
        <strain evidence="1 2">T3-1</strain>
    </source>
</reference>
<organism evidence="1 2">
    <name type="scientific">Caloranaerobacter azorensis</name>
    <dbReference type="NCBI Taxonomy" id="116090"/>
    <lineage>
        <taxon>Bacteria</taxon>
        <taxon>Bacillati</taxon>
        <taxon>Bacillota</taxon>
        <taxon>Tissierellia</taxon>
        <taxon>Tissierellales</taxon>
        <taxon>Thermohalobacteraceae</taxon>
        <taxon>Caloranaerobacter</taxon>
    </lineage>
</organism>
<accession>A0A6P1YBQ6</accession>
<evidence type="ECO:0000313" key="1">
    <source>
        <dbReference type="EMBL" id="QIB26278.1"/>
    </source>
</evidence>
<dbReference type="KEGG" id="cazo:G3A45_02490"/>
<gene>
    <name evidence="1" type="ORF">G3A45_02490</name>
</gene>
<sequence length="84" mass="9745">MLHGGILFLQSFKSGNYREHFNIEEDIEKIDPTDTITVEKILESILDKIEEKNEIELSLLLRAFKITMAKMILENNKDLYSGCL</sequence>